<evidence type="ECO:0000313" key="3">
    <source>
        <dbReference type="Proteomes" id="UP000187283"/>
    </source>
</evidence>
<gene>
    <name evidence="2" type="ORF">AYI70_g7932</name>
</gene>
<dbReference type="AlphaFoldDB" id="A0A1R1XI89"/>
<protein>
    <submittedName>
        <fullName evidence="2">Uncharacterized protein</fullName>
    </submittedName>
</protein>
<organism evidence="2 3">
    <name type="scientific">Smittium culicis</name>
    <dbReference type="NCBI Taxonomy" id="133412"/>
    <lineage>
        <taxon>Eukaryota</taxon>
        <taxon>Fungi</taxon>
        <taxon>Fungi incertae sedis</taxon>
        <taxon>Zoopagomycota</taxon>
        <taxon>Kickxellomycotina</taxon>
        <taxon>Harpellomycetes</taxon>
        <taxon>Harpellales</taxon>
        <taxon>Legeriomycetaceae</taxon>
        <taxon>Smittium</taxon>
    </lineage>
</organism>
<reference evidence="2 3" key="1">
    <citation type="submission" date="2017-01" db="EMBL/GenBank/DDBJ databases">
        <authorList>
            <person name="Mah S.A."/>
            <person name="Swanson W.J."/>
            <person name="Moy G.W."/>
            <person name="Vacquier V.D."/>
        </authorList>
    </citation>
    <scope>NUCLEOTIDE SEQUENCE [LARGE SCALE GENOMIC DNA]</scope>
    <source>
        <strain evidence="2 3">GSMNP</strain>
    </source>
</reference>
<name>A0A1R1XI89_9FUNG</name>
<feature type="compositionally biased region" description="Basic and acidic residues" evidence="1">
    <location>
        <begin position="25"/>
        <end position="72"/>
    </location>
</feature>
<comment type="caution">
    <text evidence="2">The sequence shown here is derived from an EMBL/GenBank/DDBJ whole genome shotgun (WGS) entry which is preliminary data.</text>
</comment>
<feature type="region of interest" description="Disordered" evidence="1">
    <location>
        <begin position="174"/>
        <end position="193"/>
    </location>
</feature>
<dbReference type="Proteomes" id="UP000187283">
    <property type="component" value="Unassembled WGS sequence"/>
</dbReference>
<feature type="compositionally biased region" description="Basic residues" evidence="1">
    <location>
        <begin position="73"/>
        <end position="82"/>
    </location>
</feature>
<evidence type="ECO:0000256" key="1">
    <source>
        <dbReference type="SAM" id="MobiDB-lite"/>
    </source>
</evidence>
<keyword evidence="3" id="KW-1185">Reference proteome</keyword>
<proteinExistence type="predicted"/>
<dbReference type="OrthoDB" id="2202285at2759"/>
<accession>A0A1R1XI89</accession>
<sequence>MDQHCMQIIQDLSENFNALMAQREHKGIHQEQKMDVVDPQDNRAPRSRSSADRINSEAIDRKRSIGHYDRSKKTMSKNRKRRGISFVSASSQGIASLLHRRKINQLHQPNISLTPLKTKVDSTKERGAKIFLKIARIRALNRANNLLPVWRTPRYVPRCLVLACQQLIGEKRSRERGFDPVQGSNPDDKEKFSEKEKFYQDGERINDVLRPGRRFYACPDSPDMQKIPDIFMEREVVSISSPHLWTLADPAQLYQGSQAGTDLGSDPGTTLKGLESFIGKAQSMSVAFLSGRLMQRKLLELKKNSLMKLKKQTEMVQFTRPALQNLEFLKKKLQKWNGQSFIPETPEMDVFTDPSDTAWGIIVG</sequence>
<evidence type="ECO:0000313" key="2">
    <source>
        <dbReference type="EMBL" id="OMJ14357.1"/>
    </source>
</evidence>
<feature type="region of interest" description="Disordered" evidence="1">
    <location>
        <begin position="25"/>
        <end position="82"/>
    </location>
</feature>
<dbReference type="EMBL" id="LSSN01003101">
    <property type="protein sequence ID" value="OMJ14357.1"/>
    <property type="molecule type" value="Genomic_DNA"/>
</dbReference>